<keyword evidence="11 14" id="KW-0413">Isomerase</keyword>
<evidence type="ECO:0000256" key="11">
    <source>
        <dbReference type="PROSITE-ProRule" id="PRU00278"/>
    </source>
</evidence>
<evidence type="ECO:0000256" key="5">
    <source>
        <dbReference type="ARBA" id="ARBA00022989"/>
    </source>
</evidence>
<dbReference type="InterPro" id="IPR052029">
    <property type="entry name" value="PpiD_chaperone"/>
</dbReference>
<keyword evidence="6 12" id="KW-0472">Membrane</keyword>
<evidence type="ECO:0000313" key="15">
    <source>
        <dbReference type="Proteomes" id="UP000183031"/>
    </source>
</evidence>
<evidence type="ECO:0000256" key="4">
    <source>
        <dbReference type="ARBA" id="ARBA00022692"/>
    </source>
</evidence>
<dbReference type="SUPFAM" id="SSF54534">
    <property type="entry name" value="FKBP-like"/>
    <property type="match status" value="1"/>
</dbReference>
<dbReference type="PROSITE" id="PS01096">
    <property type="entry name" value="PPIC_PPIASE_1"/>
    <property type="match status" value="1"/>
</dbReference>
<comment type="similarity">
    <text evidence="8">Belongs to the PpiD chaperone family.</text>
</comment>
<evidence type="ECO:0000259" key="13">
    <source>
        <dbReference type="PROSITE" id="PS50198"/>
    </source>
</evidence>
<dbReference type="Proteomes" id="UP000183031">
    <property type="component" value="Unassembled WGS sequence"/>
</dbReference>
<gene>
    <name evidence="14" type="ORF">SAMN02927935_02112</name>
</gene>
<dbReference type="SUPFAM" id="SSF109998">
    <property type="entry name" value="Triger factor/SurA peptide-binding domain-like"/>
    <property type="match status" value="1"/>
</dbReference>
<dbReference type="InterPro" id="IPR027304">
    <property type="entry name" value="Trigger_fact/SurA_dom_sf"/>
</dbReference>
<comment type="caution">
    <text evidence="14">The sequence shown here is derived from an EMBL/GenBank/DDBJ whole genome shotgun (WGS) entry which is preliminary data.</text>
</comment>
<evidence type="ECO:0000256" key="6">
    <source>
        <dbReference type="ARBA" id="ARBA00023136"/>
    </source>
</evidence>
<evidence type="ECO:0000256" key="12">
    <source>
        <dbReference type="SAM" id="Phobius"/>
    </source>
</evidence>
<accession>A0A1G5HZ36</accession>
<dbReference type="InterPro" id="IPR000297">
    <property type="entry name" value="PPIase_PpiC"/>
</dbReference>
<organism evidence="14 15">
    <name type="scientific">Serratia nematodiphila</name>
    <dbReference type="NCBI Taxonomy" id="458197"/>
    <lineage>
        <taxon>Bacteria</taxon>
        <taxon>Pseudomonadati</taxon>
        <taxon>Pseudomonadota</taxon>
        <taxon>Gammaproteobacteria</taxon>
        <taxon>Enterobacterales</taxon>
        <taxon>Yersiniaceae</taxon>
        <taxon>Serratia</taxon>
    </lineage>
</organism>
<dbReference type="Pfam" id="PF13624">
    <property type="entry name" value="SurA_N_3"/>
    <property type="match status" value="1"/>
</dbReference>
<dbReference type="GO" id="GO:0016853">
    <property type="term" value="F:isomerase activity"/>
    <property type="evidence" value="ECO:0007669"/>
    <property type="project" value="UniProtKB-KW"/>
</dbReference>
<keyword evidence="7" id="KW-0143">Chaperone</keyword>
<dbReference type="PROSITE" id="PS50198">
    <property type="entry name" value="PPIC_PPIASE_2"/>
    <property type="match status" value="1"/>
</dbReference>
<dbReference type="InterPro" id="IPR023058">
    <property type="entry name" value="PPIase_PpiC_CS"/>
</dbReference>
<dbReference type="PANTHER" id="PTHR47529:SF1">
    <property type="entry name" value="PERIPLASMIC CHAPERONE PPID"/>
    <property type="match status" value="1"/>
</dbReference>
<dbReference type="InterPro" id="IPR046357">
    <property type="entry name" value="PPIase_dom_sf"/>
</dbReference>
<evidence type="ECO:0000256" key="1">
    <source>
        <dbReference type="ARBA" id="ARBA00004382"/>
    </source>
</evidence>
<dbReference type="Gene3D" id="1.10.4030.10">
    <property type="entry name" value="Porin chaperone SurA, peptide-binding domain"/>
    <property type="match status" value="1"/>
</dbReference>
<keyword evidence="11" id="KW-0697">Rotamase</keyword>
<keyword evidence="2" id="KW-1003">Cell membrane</keyword>
<comment type="subcellular location">
    <subcellularLocation>
        <location evidence="1">Cell inner membrane</location>
        <topology evidence="1">Single-pass type II membrane protein</topology>
        <orientation evidence="1">Periplasmic side</orientation>
    </subcellularLocation>
</comment>
<dbReference type="Pfam" id="PF13145">
    <property type="entry name" value="Rotamase_2"/>
    <property type="match status" value="2"/>
</dbReference>
<evidence type="ECO:0000256" key="9">
    <source>
        <dbReference type="ARBA" id="ARBA00040743"/>
    </source>
</evidence>
<dbReference type="PANTHER" id="PTHR47529">
    <property type="entry name" value="PEPTIDYL-PROLYL CIS-TRANS ISOMERASE D"/>
    <property type="match status" value="1"/>
</dbReference>
<evidence type="ECO:0000256" key="3">
    <source>
        <dbReference type="ARBA" id="ARBA00022519"/>
    </source>
</evidence>
<keyword evidence="4 12" id="KW-0812">Transmembrane</keyword>
<keyword evidence="15" id="KW-1185">Reference proteome</keyword>
<feature type="domain" description="PpiC" evidence="13">
    <location>
        <begin position="268"/>
        <end position="357"/>
    </location>
</feature>
<feature type="transmembrane region" description="Helical" evidence="12">
    <location>
        <begin position="12"/>
        <end position="35"/>
    </location>
</feature>
<evidence type="ECO:0000256" key="8">
    <source>
        <dbReference type="ARBA" id="ARBA00038408"/>
    </source>
</evidence>
<protein>
    <recommendedName>
        <fullName evidence="9">Periplasmic chaperone PpiD</fullName>
    </recommendedName>
    <alternativeName>
        <fullName evidence="10">Periplasmic folding chaperone</fullName>
    </alternativeName>
</protein>
<evidence type="ECO:0000256" key="10">
    <source>
        <dbReference type="ARBA" id="ARBA00042775"/>
    </source>
</evidence>
<name>A0A1G5HZ36_9GAMM</name>
<dbReference type="NCBIfam" id="NF008054">
    <property type="entry name" value="PRK10788.1"/>
    <property type="match status" value="1"/>
</dbReference>
<dbReference type="Gene3D" id="3.10.50.40">
    <property type="match status" value="1"/>
</dbReference>
<sequence length="627" mass="68506">MMDNLRAAANHVVLKIILALIILSFVLTGVGNYLIGGSGDYAAKVNGQTIERAQLEQAFQSERSRMQQQLGDQFSALAGNEGYMQQMRRQVLSQLIDNMLLDQYAKKLGLAVSDDQIKDAIRKAPYFQTNGQFDNAKYLDLIGRMGYTADNFAQSMRQQLVNQQVIQAFGESGFVLPSESQAMAALVLQERDVRLATIDLKALQAKQSAGDDELKAYYDQNKNSFIAPEQVKVSYIPLDAASMQDKVKVSEEDINAYYDQHKSSYGQPERKNYSVIQLKTEAEANAALDELKKGADFATLAKEKSTDIISRRTGGELGWLEPETTADELKQANLTEKGQLSGVVKSSVGYLIVRLNDIEPEKLKPLSEVHDAIAKQVQQEKAVDAYYALQQKVSEAATSDNESLASAEEAAGVKAAQSDWFTRDNIPAALNFKPVVQAIFDGSLIGENGAPGSNSDVITVDGDRAFVVRVSGHKPEGIEPFDQVKDRVAELVKRNKALQAAKLQGEKLLVELKQGKGDEAMKAAGLSFGAVQKMARAPEDSQLVESVFALPHPQDGKPVYGMSQDRQDNVVLIALDAVKPGTLPEDEMKTFVGKMEEGATGVSFDSLLASLRKEAKIKMGAAEQQPQ</sequence>
<keyword evidence="5 12" id="KW-1133">Transmembrane helix</keyword>
<evidence type="ECO:0000313" key="14">
    <source>
        <dbReference type="EMBL" id="SCY68580.1"/>
    </source>
</evidence>
<proteinExistence type="inferred from homology"/>
<evidence type="ECO:0000256" key="7">
    <source>
        <dbReference type="ARBA" id="ARBA00023186"/>
    </source>
</evidence>
<evidence type="ECO:0000256" key="2">
    <source>
        <dbReference type="ARBA" id="ARBA00022475"/>
    </source>
</evidence>
<dbReference type="EMBL" id="FMUT01000005">
    <property type="protein sequence ID" value="SCY68580.1"/>
    <property type="molecule type" value="Genomic_DNA"/>
</dbReference>
<dbReference type="RefSeq" id="WP_004940347.1">
    <property type="nucleotide sequence ID" value="NZ_CBCSIN010000003.1"/>
</dbReference>
<keyword evidence="3" id="KW-0997">Cell inner membrane</keyword>
<reference evidence="14 15" key="1">
    <citation type="submission" date="2016-10" db="EMBL/GenBank/DDBJ databases">
        <authorList>
            <person name="Varghese N."/>
            <person name="Submissions S."/>
        </authorList>
    </citation>
    <scope>NUCLEOTIDE SEQUENCE [LARGE SCALE GENOMIC DNA]</scope>
    <source>
        <strain evidence="14 15">CGMCC 1.6853</strain>
    </source>
</reference>